<dbReference type="EMBL" id="DRZC01000017">
    <property type="protein sequence ID" value="HHQ80049.1"/>
    <property type="molecule type" value="Genomic_DNA"/>
</dbReference>
<comment type="caution">
    <text evidence="1">The sequence shown here is derived from an EMBL/GenBank/DDBJ whole genome shotgun (WGS) entry which is preliminary data.</text>
</comment>
<sequence length="128" mass="14585">MARLFGRKRKEERAHRILPKERRGRQEYIVAAQSSVLSGELKSMRVKLRGVVSSKPTFLTRYFAFPLSGGGHDHFVTFFLDKGVKVSFTGLISLREGEEVEVYGIVLKNGEVMAERIITETGTFETRY</sequence>
<evidence type="ECO:0000313" key="1">
    <source>
        <dbReference type="EMBL" id="HHQ80049.1"/>
    </source>
</evidence>
<accession>A0A7J3ZJ35</accession>
<dbReference type="AlphaFoldDB" id="A0A7J3ZJ35"/>
<name>A0A7J3ZJ35_9CREN</name>
<proteinExistence type="predicted"/>
<gene>
    <name evidence="1" type="ORF">ENM78_01080</name>
</gene>
<protein>
    <submittedName>
        <fullName evidence="1">Uncharacterized protein</fullName>
    </submittedName>
</protein>
<reference evidence="1" key="1">
    <citation type="journal article" date="2020" name="mSystems">
        <title>Genome- and Community-Level Interaction Insights into Carbon Utilization and Element Cycling Functions of Hydrothermarchaeota in Hydrothermal Sediment.</title>
        <authorList>
            <person name="Zhou Z."/>
            <person name="Liu Y."/>
            <person name="Xu W."/>
            <person name="Pan J."/>
            <person name="Luo Z.H."/>
            <person name="Li M."/>
        </authorList>
    </citation>
    <scope>NUCLEOTIDE SEQUENCE [LARGE SCALE GENOMIC DNA]</scope>
    <source>
        <strain evidence="1">SpSt-1116</strain>
    </source>
</reference>
<organism evidence="1">
    <name type="scientific">Fervidicoccus fontis</name>
    <dbReference type="NCBI Taxonomy" id="683846"/>
    <lineage>
        <taxon>Archaea</taxon>
        <taxon>Thermoproteota</taxon>
        <taxon>Thermoprotei</taxon>
        <taxon>Fervidicoccales</taxon>
        <taxon>Fervidicoccaceae</taxon>
        <taxon>Fervidicoccus</taxon>
    </lineage>
</organism>